<dbReference type="SMART" id="SM00823">
    <property type="entry name" value="PKS_PP"/>
    <property type="match status" value="4"/>
</dbReference>
<dbReference type="Gene3D" id="3.40.50.12780">
    <property type="entry name" value="N-terminal domain of ligase-like"/>
    <property type="match status" value="3"/>
</dbReference>
<keyword evidence="6" id="KW-1185">Reference proteome</keyword>
<dbReference type="InterPro" id="IPR023213">
    <property type="entry name" value="CAT-like_dom_sf"/>
</dbReference>
<sequence length="3263" mass="346490">MPPPRSTIVPVRIVLDDSTTTADAIAAAAESILAATEHSPVDLAQVRAWCGLSPSDPICDVVLCVGKPSNASLEADLASTGATIALAVDTSADCGSVTSIHDGRRLDDDQATSIVDEFAFTVGHLVSTLADKGTVESLLQGQLKPRSNKRHRRYRDPIAAIGHLHGLYKVIDSTLGSGFALQSTKSFAAAGGDSLAAIRLASKIQESGIAVTAADLMSGKTVEQVLKDAAKRERAALVWPRIILSADVLAELAGIGDFVDAYPATPLQAGMVAATMQDARAYINQVPLRATRTVSLESLRGALHAVVQHHAILRTSFVSTVAGGIVQVVRASADAAECVAVTAPLAQHLAADKARGMSLADASWIRAALVCDPAGSAQHVVVTIHHALYDGWSLPMIMRDLAAALDGHALEPRPAFRTVVDFIAAQDAAATEASRTDDEDAPLAQACSTPTAELQRAAQRAGVTVAVVLKAAWAATLRKFTRSHDVVFGEVLANRDIAVAGADRIVGPLLNTVPCRVAFDDTARAADLVASLQAQHGAVLSHSHAALVDVQRWAGVQGDGKLFNTLFVYENMDLSVEQTAFELFGSITNSLSRSTDFDLIIFPDRFYIRFEALWTSNLSRSQAASILAEFDFGVQQLVSALADKATVESLWTLSPAQQAAIARFSHGERVPLPFALVHHGFEARAKQHPDWRAVEHGDAHLSYGDLDACGCALAAALASHGVQRGSRVAVVMQRSIEFVVALVGVLKAGATIVPVDSSFPADRIQFMLDDASVCAIVTTASEVDRIAQLSVGDRAVVVADARALLASGASFTPAAQHTATGDDDAFIVYTSGSTGKPKGVPVPHKGVVNVAVYRAEPVGQTERARVMQFMAIGFDVCQWEVWGSLCSGSTLVIRSSDVFATLHTIDAVIATPTGLSHFGSPKQLPNLKHVSVVGEGFSRELKDVSYILDLLGRQVPVGVVGEMCLGGIGVSRGYINLPDLTAQRFVPDPFSPEPGARMFRTGDLGRLLPDGNFEILGRMDDQVKLKGYRIELDEVAAAMMRHPRVSAAAAVVKDKTHLVGFVVPADVDHDELRDVVAAALPAYMVPAVFVGLAVMPTNTNGKTDKKALAAMHVEIAVDALQTDTERALAAVWSQVLGVQVADIGRATSFFALGGDSISAIKAAAAMQRAGISITVPQLFKAQTVARVAALADAADAHDGHRSATEWPAAVLSDETLAELASVGDFVDAYPATPLQAGMVAATMQDARAYVNQVPLRATRTVSLESLRGALRAVVQHHAILRTSFVSTVAGGIVQVVRASADAAECVAVAAPLAQHLAADKARGFSLADASWIRAALVCDPAGSAQHVVVTIHHALYDGWSLPMIMRDLAAALDGHALEPRPAFRTVVDFIAAQDAAATEAFWTQQLVGLEPAQPLSLGHSARTDDEDAPLAQACSTPMAELQRAAQRAGVTVAVVLKAAWAATLRKFTRSHDVVFGEVLANRDIAVAGADRIVGPLLNTVPCRVVLDDTARAADLVASLQAQHGAVLSHSHAALVDVQRWAGVQGDGKLFNTLFVYENCHADLSELCASFIGSRHTILSPCILAASILAEFDFGVQQLVSALADKATVESLWTLSPAQQAVIARFSHGERVPLPFSLVHHGFEARAKQHPDWRAVEHGDAHLSYGDLDACGCALAAALASHGVQRGSRVAVVMQRSIEFVVALVGVLKAGATIVPVDSSFPAGRIQFMLDDASVCAIVTTASEAGRIAQLSVGDRAVVVADARALLASGASFDKTSNHIARADDHFMILYTSGSTGRPKGVPAMHSGAVNIIANYSKAIGHLEQHRVIQFMAIGFDVCALEIWGSLSHGATLVLREQDAIATASKVDTLFVTPTGLAHLGSPASFPNLNASRRCRRDVHRRHGVSRGYINLPDLTAQRFVPDPFSPEPGARMFRTGDLGRLLPDGNFEILGRMDDQVKLKGYRIELDEVAAAMMRHPRVSAAAAVVKDKTHLVGFVVPADVDHDELRDVVAAALPAYMVPAVFVGLAVMPTNTNGKTDKKALAAMHVEIAVDALQTDTERALAAVWSQVLGVQVADIGRATSFFALGGDSISAIKAAAAMQRAGISITVPQLFKAQTVARSATEWPAAVLRTRAYVNQVPLRATRTVSLESLRGALRAVVQHHAILRTSFVSTVAGGIVQVVRASADAAECVAVAAPLAQHLAADKARGFSLADASWIRAALVCDPAGSAQHVVVTIHHALYDGWSLPMIMRDLAAALDGHALEPRPAFRTVVDFIAAQDAAATEAFWTQQLVGLEPAQPLSLGHSARTDDEDAPLAQACSTPMAELQRAAQRAGVTVAVVLKAAWAATLRKFTRSHDVVFGEVLANRDIAVGGADRIVGPLLNTVPCRVVLDDTARAADLRWAGVQGDGKLFNTLFVYENMDLSVEQTAFELFGSITNSLSRSTDFDLIIFPDRFYIRFEALWTSNLSQSQAASILAEFDFGVQQFVSALADKATVESLWTLSPAQQAAIALFSHGERVPLPFALVHHGFEARAKQHPDWRAVEHGDAHLSYGDLDACGCALAATLASHGVQRGSRVAVVMQRSIEFVVALVGVLKAGATIVPVDSSFPADRIQFMLDDASAGRIAQLTVGDRAVVVANARALLASGVPFTPAAQHTATSDDDAFIVYTSGSTGKPKGVPVPHIGAANIVALQSTKIGCVEHARVAQFMAIGFDVCQWEVWGALSFGCTLVLREIDAFTTFAKVNVLHITPTGLARIAGPEAVPQVTHIAVGGEACPKELKDIWASHVSLTNVYGPTETLIISHAGRLERGAPVTVGRQIANNNCYVLDSQLRQNPIGVVGEFYTSTPGVRASRGYINLPDLTAQRFVRDPFSPEPGARMFRTGDLGRLLPDGNFEILGRMDDQVKLKGYRIELDEVAAAMMRHPRVSAAAAVVKDKTHLVGFVVPADVDHDELRDVVAAALPAYMVPAVFVGLAVMPTNTNGKTDKKALAAMHVEIAVDALQTDTERALAAVWSQVLGVQVADIGRATSFFALSGDSISAVRLLKAIQDQFAVPTMSHVVILKHPQLSRMAAAIHAIRHPETPVETLSSFDDIKQTASAPTPQPTIRIACFHGQGSNTIHMEHQLSAIKAALGEIAEFVFIQAPHAAKSSHLSEFFEGIDWFEWLPRGSHSASDVDALIAYATQQLKEITHVDVLLGFSQGAMVVEMLDRLAQSGTTKRTWRLSVLCSGVAFSSWQLHKSLAASTPHNVPSIHIFGTNEHK</sequence>
<dbReference type="InterPro" id="IPR029058">
    <property type="entry name" value="AB_hydrolase_fold"/>
</dbReference>
<dbReference type="SUPFAM" id="SSF52777">
    <property type="entry name" value="CoA-dependent acyltransferases"/>
    <property type="match status" value="7"/>
</dbReference>
<dbReference type="SUPFAM" id="SSF47336">
    <property type="entry name" value="ACP-like"/>
    <property type="match status" value="4"/>
</dbReference>
<dbReference type="InterPro" id="IPR006162">
    <property type="entry name" value="Ppantetheine_attach_site"/>
</dbReference>
<organism evidence="5 6">
    <name type="scientific">Polyrhizophydium stewartii</name>
    <dbReference type="NCBI Taxonomy" id="2732419"/>
    <lineage>
        <taxon>Eukaryota</taxon>
        <taxon>Fungi</taxon>
        <taxon>Fungi incertae sedis</taxon>
        <taxon>Chytridiomycota</taxon>
        <taxon>Chytridiomycota incertae sedis</taxon>
        <taxon>Chytridiomycetes</taxon>
        <taxon>Rhizophydiales</taxon>
        <taxon>Rhizophydiales incertae sedis</taxon>
        <taxon>Polyrhizophydium</taxon>
    </lineage>
</organism>
<feature type="domain" description="Carrier" evidence="4">
    <location>
        <begin position="1119"/>
        <end position="1195"/>
    </location>
</feature>
<feature type="domain" description="Carrier" evidence="4">
    <location>
        <begin position="3002"/>
        <end position="3080"/>
    </location>
</feature>
<dbReference type="SUPFAM" id="SSF56801">
    <property type="entry name" value="Acetyl-CoA synthetase-like"/>
    <property type="match status" value="3"/>
</dbReference>
<dbReference type="Gene3D" id="3.30.559.10">
    <property type="entry name" value="Chloramphenicol acetyltransferase-like domain"/>
    <property type="match status" value="3"/>
</dbReference>
<keyword evidence="3" id="KW-0436">Ligase</keyword>
<feature type="domain" description="Carrier" evidence="4">
    <location>
        <begin position="158"/>
        <end position="233"/>
    </location>
</feature>
<dbReference type="InterPro" id="IPR036736">
    <property type="entry name" value="ACP-like_sf"/>
</dbReference>
<dbReference type="InterPro" id="IPR005645">
    <property type="entry name" value="FSH-like_dom"/>
</dbReference>
<dbReference type="Gene3D" id="3.30.559.30">
    <property type="entry name" value="Nonribosomal peptide synthetase, condensation domain"/>
    <property type="match status" value="4"/>
</dbReference>
<reference evidence="5 6" key="1">
    <citation type="submission" date="2023-09" db="EMBL/GenBank/DDBJ databases">
        <title>Pangenome analysis of Batrachochytrium dendrobatidis and related Chytrids.</title>
        <authorList>
            <person name="Yacoub M.N."/>
            <person name="Stajich J.E."/>
            <person name="James T.Y."/>
        </authorList>
    </citation>
    <scope>NUCLEOTIDE SEQUENCE [LARGE SCALE GENOMIC DNA]</scope>
    <source>
        <strain evidence="5 6">JEL0888</strain>
    </source>
</reference>
<keyword evidence="2" id="KW-0597">Phosphoprotein</keyword>
<accession>A0ABR4MVF8</accession>
<dbReference type="Gene3D" id="2.30.38.10">
    <property type="entry name" value="Luciferase, Domain 3"/>
    <property type="match status" value="2"/>
</dbReference>
<dbReference type="NCBIfam" id="TIGR01733">
    <property type="entry name" value="AA-adenyl-dom"/>
    <property type="match status" value="1"/>
</dbReference>
<dbReference type="InterPro" id="IPR009081">
    <property type="entry name" value="PP-bd_ACP"/>
</dbReference>
<dbReference type="CDD" id="cd05930">
    <property type="entry name" value="A_NRPS"/>
    <property type="match status" value="2"/>
</dbReference>
<feature type="domain" description="Carrier" evidence="4">
    <location>
        <begin position="2053"/>
        <end position="2129"/>
    </location>
</feature>
<dbReference type="Gene3D" id="1.10.1200.10">
    <property type="entry name" value="ACP-like"/>
    <property type="match status" value="4"/>
</dbReference>
<dbReference type="Pfam" id="PF13193">
    <property type="entry name" value="AMP-binding_C"/>
    <property type="match status" value="3"/>
</dbReference>
<evidence type="ECO:0000259" key="4">
    <source>
        <dbReference type="PROSITE" id="PS50075"/>
    </source>
</evidence>
<keyword evidence="1" id="KW-0596">Phosphopantetheine</keyword>
<dbReference type="InterPro" id="IPR045851">
    <property type="entry name" value="AMP-bd_C_sf"/>
</dbReference>
<dbReference type="InterPro" id="IPR020806">
    <property type="entry name" value="PKS_PP-bd"/>
</dbReference>
<dbReference type="InterPro" id="IPR000873">
    <property type="entry name" value="AMP-dep_synth/lig_dom"/>
</dbReference>
<comment type="caution">
    <text evidence="5">The sequence shown here is derived from an EMBL/GenBank/DDBJ whole genome shotgun (WGS) entry which is preliminary data.</text>
</comment>
<dbReference type="Pfam" id="PF00550">
    <property type="entry name" value="PP-binding"/>
    <property type="match status" value="4"/>
</dbReference>
<dbReference type="Pfam" id="PF00668">
    <property type="entry name" value="Condensation"/>
    <property type="match status" value="4"/>
</dbReference>
<dbReference type="PANTHER" id="PTHR45527:SF1">
    <property type="entry name" value="FATTY ACID SYNTHASE"/>
    <property type="match status" value="1"/>
</dbReference>
<proteinExistence type="predicted"/>
<evidence type="ECO:0000256" key="1">
    <source>
        <dbReference type="ARBA" id="ARBA00022450"/>
    </source>
</evidence>
<name>A0ABR4MVF8_9FUNG</name>
<dbReference type="InterPro" id="IPR042099">
    <property type="entry name" value="ANL_N_sf"/>
</dbReference>
<dbReference type="Gene3D" id="3.40.50.1820">
    <property type="entry name" value="alpha/beta hydrolase"/>
    <property type="match status" value="1"/>
</dbReference>
<protein>
    <recommendedName>
        <fullName evidence="4">Carrier domain-containing protein</fullName>
    </recommendedName>
</protein>
<gene>
    <name evidence="5" type="ORF">HK105_209291</name>
</gene>
<dbReference type="InterPro" id="IPR025110">
    <property type="entry name" value="AMP-bd_C"/>
</dbReference>
<evidence type="ECO:0000313" key="6">
    <source>
        <dbReference type="Proteomes" id="UP001527925"/>
    </source>
</evidence>
<dbReference type="SUPFAM" id="SSF53474">
    <property type="entry name" value="alpha/beta-Hydrolases"/>
    <property type="match status" value="1"/>
</dbReference>
<dbReference type="PROSITE" id="PS00455">
    <property type="entry name" value="AMP_BINDING"/>
    <property type="match status" value="3"/>
</dbReference>
<dbReference type="InterPro" id="IPR010071">
    <property type="entry name" value="AA_adenyl_dom"/>
</dbReference>
<evidence type="ECO:0000256" key="2">
    <source>
        <dbReference type="ARBA" id="ARBA00022553"/>
    </source>
</evidence>
<dbReference type="InterPro" id="IPR001242">
    <property type="entry name" value="Condensation_dom"/>
</dbReference>
<dbReference type="CDD" id="cd19542">
    <property type="entry name" value="CT_NRPS-like"/>
    <property type="match status" value="2"/>
</dbReference>
<evidence type="ECO:0000313" key="5">
    <source>
        <dbReference type="EMBL" id="KAL2911255.1"/>
    </source>
</evidence>
<dbReference type="PROSITE" id="PS50075">
    <property type="entry name" value="CARRIER"/>
    <property type="match status" value="4"/>
</dbReference>
<dbReference type="NCBIfam" id="NF003417">
    <property type="entry name" value="PRK04813.1"/>
    <property type="match status" value="5"/>
</dbReference>
<dbReference type="Gene3D" id="3.30.300.30">
    <property type="match status" value="3"/>
</dbReference>
<dbReference type="Pfam" id="PF00501">
    <property type="entry name" value="AMP-binding"/>
    <property type="match status" value="3"/>
</dbReference>
<dbReference type="Pfam" id="PF03959">
    <property type="entry name" value="FSH1"/>
    <property type="match status" value="1"/>
</dbReference>
<evidence type="ECO:0000256" key="3">
    <source>
        <dbReference type="ARBA" id="ARBA00022598"/>
    </source>
</evidence>
<feature type="non-terminal residue" evidence="5">
    <location>
        <position position="3263"/>
    </location>
</feature>
<dbReference type="InterPro" id="IPR020845">
    <property type="entry name" value="AMP-binding_CS"/>
</dbReference>
<dbReference type="PANTHER" id="PTHR45527">
    <property type="entry name" value="NONRIBOSOMAL PEPTIDE SYNTHETASE"/>
    <property type="match status" value="1"/>
</dbReference>
<dbReference type="EMBL" id="JADGIZ020000131">
    <property type="protein sequence ID" value="KAL2911255.1"/>
    <property type="molecule type" value="Genomic_DNA"/>
</dbReference>
<dbReference type="PROSITE" id="PS00012">
    <property type="entry name" value="PHOSPHOPANTETHEINE"/>
    <property type="match status" value="3"/>
</dbReference>
<dbReference type="Proteomes" id="UP001527925">
    <property type="component" value="Unassembled WGS sequence"/>
</dbReference>